<name>A0A820DT49_9BILA</name>
<dbReference type="EMBL" id="CAJOBD010019867">
    <property type="protein sequence ID" value="CAF4237302.1"/>
    <property type="molecule type" value="Genomic_DNA"/>
</dbReference>
<dbReference type="AlphaFoldDB" id="A0A820DT49"/>
<evidence type="ECO:0000313" key="2">
    <source>
        <dbReference type="Proteomes" id="UP000663836"/>
    </source>
</evidence>
<accession>A0A820DT49</accession>
<evidence type="ECO:0000313" key="1">
    <source>
        <dbReference type="EMBL" id="CAF4237302.1"/>
    </source>
</evidence>
<sequence length="50" mass="5581">SFGYSTRRFHHLSPHDSSDIKVGINRFGHIGRLVFRCALEEGIQVVAVNG</sequence>
<feature type="non-terminal residue" evidence="1">
    <location>
        <position position="50"/>
    </location>
</feature>
<dbReference type="InterPro" id="IPR036291">
    <property type="entry name" value="NAD(P)-bd_dom_sf"/>
</dbReference>
<evidence type="ECO:0008006" key="3">
    <source>
        <dbReference type="Google" id="ProtNLM"/>
    </source>
</evidence>
<dbReference type="SUPFAM" id="SSF51735">
    <property type="entry name" value="NAD(P)-binding Rossmann-fold domains"/>
    <property type="match status" value="1"/>
</dbReference>
<protein>
    <recommendedName>
        <fullName evidence="3">Glyceraldehyde-3-phosphate dehydrogenase</fullName>
    </recommendedName>
</protein>
<reference evidence="1" key="1">
    <citation type="submission" date="2021-02" db="EMBL/GenBank/DDBJ databases">
        <authorList>
            <person name="Nowell W R."/>
        </authorList>
    </citation>
    <scope>NUCLEOTIDE SEQUENCE</scope>
</reference>
<organism evidence="1 2">
    <name type="scientific">Rotaria sordida</name>
    <dbReference type="NCBI Taxonomy" id="392033"/>
    <lineage>
        <taxon>Eukaryota</taxon>
        <taxon>Metazoa</taxon>
        <taxon>Spiralia</taxon>
        <taxon>Gnathifera</taxon>
        <taxon>Rotifera</taxon>
        <taxon>Eurotatoria</taxon>
        <taxon>Bdelloidea</taxon>
        <taxon>Philodinida</taxon>
        <taxon>Philodinidae</taxon>
        <taxon>Rotaria</taxon>
    </lineage>
</organism>
<comment type="caution">
    <text evidence="1">The sequence shown here is derived from an EMBL/GenBank/DDBJ whole genome shotgun (WGS) entry which is preliminary data.</text>
</comment>
<gene>
    <name evidence="1" type="ORF">JBS370_LOCUS38153</name>
</gene>
<dbReference type="Gene3D" id="3.40.50.720">
    <property type="entry name" value="NAD(P)-binding Rossmann-like Domain"/>
    <property type="match status" value="1"/>
</dbReference>
<dbReference type="Proteomes" id="UP000663836">
    <property type="component" value="Unassembled WGS sequence"/>
</dbReference>
<proteinExistence type="predicted"/>